<keyword evidence="2" id="KW-1185">Reference proteome</keyword>
<dbReference type="RefSeq" id="WP_147007951.1">
    <property type="nucleotide sequence ID" value="NZ_AZEZ01000017.1"/>
</dbReference>
<organism evidence="1 2">
    <name type="scientific">Companilactobacillus mindensis DSM 14500</name>
    <dbReference type="NCBI Taxonomy" id="1423770"/>
    <lineage>
        <taxon>Bacteria</taxon>
        <taxon>Bacillati</taxon>
        <taxon>Bacillota</taxon>
        <taxon>Bacilli</taxon>
        <taxon>Lactobacillales</taxon>
        <taxon>Lactobacillaceae</taxon>
        <taxon>Companilactobacillus</taxon>
    </lineage>
</organism>
<dbReference type="AlphaFoldDB" id="A0A0R1QL54"/>
<accession>A0A0R1QL54</accession>
<dbReference type="PATRIC" id="fig|1423770.3.peg.590"/>
<reference evidence="1 2" key="1">
    <citation type="journal article" date="2015" name="Genome Announc.">
        <title>Expanding the biotechnology potential of lactobacilli through comparative genomics of 213 strains and associated genera.</title>
        <authorList>
            <person name="Sun Z."/>
            <person name="Harris H.M."/>
            <person name="McCann A."/>
            <person name="Guo C."/>
            <person name="Argimon S."/>
            <person name="Zhang W."/>
            <person name="Yang X."/>
            <person name="Jeffery I.B."/>
            <person name="Cooney J.C."/>
            <person name="Kagawa T.F."/>
            <person name="Liu W."/>
            <person name="Song Y."/>
            <person name="Salvetti E."/>
            <person name="Wrobel A."/>
            <person name="Rasinkangas P."/>
            <person name="Parkhill J."/>
            <person name="Rea M.C."/>
            <person name="O'Sullivan O."/>
            <person name="Ritari J."/>
            <person name="Douillard F.P."/>
            <person name="Paul Ross R."/>
            <person name="Yang R."/>
            <person name="Briner A.E."/>
            <person name="Felis G.E."/>
            <person name="de Vos W.M."/>
            <person name="Barrangou R."/>
            <person name="Klaenhammer T.R."/>
            <person name="Caufield P.W."/>
            <person name="Cui Y."/>
            <person name="Zhang H."/>
            <person name="O'Toole P.W."/>
        </authorList>
    </citation>
    <scope>NUCLEOTIDE SEQUENCE [LARGE SCALE GENOMIC DNA]</scope>
    <source>
        <strain evidence="1 2">DSM 14500</strain>
    </source>
</reference>
<protein>
    <submittedName>
        <fullName evidence="1">Uncharacterized protein</fullName>
    </submittedName>
</protein>
<gene>
    <name evidence="1" type="ORF">FD29_GL000579</name>
</gene>
<evidence type="ECO:0000313" key="1">
    <source>
        <dbReference type="EMBL" id="KRL45324.1"/>
    </source>
</evidence>
<evidence type="ECO:0000313" key="2">
    <source>
        <dbReference type="Proteomes" id="UP000050872"/>
    </source>
</evidence>
<dbReference type="STRING" id="1423770.FD29_GL000579"/>
<comment type="caution">
    <text evidence="1">The sequence shown here is derived from an EMBL/GenBank/DDBJ whole genome shotgun (WGS) entry which is preliminary data.</text>
</comment>
<sequence length="104" mass="12357">MMTNEEKEWESYKKAMHINSDRPPLKAEKEALAMMRTMPKNLSWEEKNFRCRLTGDASELVSTDNNRRKPARKLTKEEQEEDDEFIKGLYARFNELQGKNKNCK</sequence>
<proteinExistence type="predicted"/>
<name>A0A0R1QL54_9LACO</name>
<dbReference type="Proteomes" id="UP000050872">
    <property type="component" value="Unassembled WGS sequence"/>
</dbReference>
<dbReference type="EMBL" id="AZEZ01000017">
    <property type="protein sequence ID" value="KRL45324.1"/>
    <property type="molecule type" value="Genomic_DNA"/>
</dbReference>